<organism evidence="1 2">
    <name type="scientific">Candidatus Faecivivens stercoravium</name>
    <dbReference type="NCBI Taxonomy" id="2840803"/>
    <lineage>
        <taxon>Bacteria</taxon>
        <taxon>Bacillati</taxon>
        <taxon>Bacillota</taxon>
        <taxon>Clostridia</taxon>
        <taxon>Eubacteriales</taxon>
        <taxon>Oscillospiraceae</taxon>
        <taxon>Oscillospiraceae incertae sedis</taxon>
        <taxon>Candidatus Faecivivens</taxon>
    </lineage>
</organism>
<dbReference type="Proteomes" id="UP000824241">
    <property type="component" value="Unassembled WGS sequence"/>
</dbReference>
<evidence type="ECO:0000313" key="1">
    <source>
        <dbReference type="EMBL" id="HIR61231.1"/>
    </source>
</evidence>
<dbReference type="NCBIfam" id="NF006160">
    <property type="entry name" value="PRK08304.1"/>
    <property type="match status" value="1"/>
</dbReference>
<proteinExistence type="predicted"/>
<gene>
    <name evidence="1" type="ORF">IAB37_06645</name>
</gene>
<dbReference type="Gene3D" id="3.40.47.40">
    <property type="entry name" value="Stage V sporulation protein AD"/>
    <property type="match status" value="1"/>
</dbReference>
<dbReference type="EMBL" id="DVHA01000211">
    <property type="protein sequence ID" value="HIR61231.1"/>
    <property type="molecule type" value="Genomic_DNA"/>
</dbReference>
<dbReference type="InterPro" id="IPR038369">
    <property type="entry name" value="SpoVAD_sf"/>
</dbReference>
<dbReference type="SUPFAM" id="SSF53901">
    <property type="entry name" value="Thiolase-like"/>
    <property type="match status" value="1"/>
</dbReference>
<reference evidence="1" key="2">
    <citation type="journal article" date="2021" name="PeerJ">
        <title>Extensive microbial diversity within the chicken gut microbiome revealed by metagenomics and culture.</title>
        <authorList>
            <person name="Gilroy R."/>
            <person name="Ravi A."/>
            <person name="Getino M."/>
            <person name="Pursley I."/>
            <person name="Horton D.L."/>
            <person name="Alikhan N.F."/>
            <person name="Baker D."/>
            <person name="Gharbi K."/>
            <person name="Hall N."/>
            <person name="Watson M."/>
            <person name="Adriaenssens E.M."/>
            <person name="Foster-Nyarko E."/>
            <person name="Jarju S."/>
            <person name="Secka A."/>
            <person name="Antonio M."/>
            <person name="Oren A."/>
            <person name="Chaudhuri R.R."/>
            <person name="La Ragione R."/>
            <person name="Hildebrand F."/>
            <person name="Pallen M.J."/>
        </authorList>
    </citation>
    <scope>NUCLEOTIDE SEQUENCE</scope>
    <source>
        <strain evidence="1">CHK189-12415</strain>
    </source>
</reference>
<evidence type="ECO:0000313" key="2">
    <source>
        <dbReference type="Proteomes" id="UP000824241"/>
    </source>
</evidence>
<dbReference type="PIRSF" id="PIRSF011570">
    <property type="entry name" value="SpoVAD"/>
    <property type="match status" value="1"/>
</dbReference>
<protein>
    <submittedName>
        <fullName evidence="1">Stage V sporulation protein AD</fullName>
    </submittedName>
</protein>
<name>A0A9D1DYN0_9FIRM</name>
<dbReference type="AlphaFoldDB" id="A0A9D1DYN0"/>
<comment type="caution">
    <text evidence="1">The sequence shown here is derived from an EMBL/GenBank/DDBJ whole genome shotgun (WGS) entry which is preliminary data.</text>
</comment>
<dbReference type="InterPro" id="IPR016039">
    <property type="entry name" value="Thiolase-like"/>
</dbReference>
<accession>A0A9D1DYN0</accession>
<dbReference type="InterPro" id="IPR010894">
    <property type="entry name" value="SpoVAD"/>
</dbReference>
<dbReference type="Pfam" id="PF07451">
    <property type="entry name" value="SpoVAD"/>
    <property type="match status" value="1"/>
</dbReference>
<reference evidence="1" key="1">
    <citation type="submission" date="2020-10" db="EMBL/GenBank/DDBJ databases">
        <authorList>
            <person name="Gilroy R."/>
        </authorList>
    </citation>
    <scope>NUCLEOTIDE SEQUENCE</scope>
    <source>
        <strain evidence="1">CHK189-12415</strain>
    </source>
</reference>
<sequence length="343" mass="36888">MAKLCGRSTYLLERPPVIRAFAAVGGQKEKEGPLGDRFDFLSEDNLFNADSWEKAESKMQRLALKTAMNKGGVKKGDLNVLFAGDLLNQCTGSSYGLREFMAPFLGLYGACSTMCESLLMASVFVDSGLAHLAGAVTSSHFCSAERQYRYPLEYGSIRPPTSQWTATAAGAVLVAEEGPYPRVEIRRACAGIIEDPGIKDANNMGAAMAPAAACVLRRYFQESATAPKDYDRIFTGDLGEVGSKLLLELLARDHIDLSAVHDDCGLLLYDRERQDVHAGGSGCGCSASVLCCHILPEMLAGRYKDVILAATGALLSPTMVQQGDTIPGISHLIHLHFAEKEGD</sequence>
<dbReference type="GO" id="GO:0016746">
    <property type="term" value="F:acyltransferase activity"/>
    <property type="evidence" value="ECO:0007669"/>
    <property type="project" value="InterPro"/>
</dbReference>